<dbReference type="EMBL" id="UINC01017638">
    <property type="protein sequence ID" value="SVA73376.1"/>
    <property type="molecule type" value="Genomic_DNA"/>
</dbReference>
<dbReference type="SUPFAM" id="SSF53335">
    <property type="entry name" value="S-adenosyl-L-methionine-dependent methyltransferases"/>
    <property type="match status" value="1"/>
</dbReference>
<gene>
    <name evidence="5" type="ORF">METZ01_LOCUS126230</name>
</gene>
<keyword evidence="4" id="KW-0496">Mitochondrion</keyword>
<sequence length="321" mass="37976">MKKNPFGKDGDFITAPNISILFSEMLAIWCIAFWEHLGYPKKINIIELGAGNGEMMYQMIKVFERFNKFRESSNYFILEKSQFLKKIQKKKLNSHKITWLNSINKLKNGPNIFLANEFFDALPIKQFIKKKNKWYEKSIKKNNINKFEFVNVITNIKNLEKKIEINLSKNQKIIEFSPLTYKYLNIISKKINTFQGGLLIVDYGYLKKKMRDSLQSIYKHKFNNILENFSKSDITYNLNFFLLKKIVKKLNLKVAGLTSQRNFLTRLGILNRAEILAKNLQFSKKADIYYRIKRLIDRNFMGELFKVMFVTGKNIKFKLGF</sequence>
<reference evidence="5" key="1">
    <citation type="submission" date="2018-05" db="EMBL/GenBank/DDBJ databases">
        <authorList>
            <person name="Lanie J.A."/>
            <person name="Ng W.-L."/>
            <person name="Kazmierczak K.M."/>
            <person name="Andrzejewski T.M."/>
            <person name="Davidsen T.M."/>
            <person name="Wayne K.J."/>
            <person name="Tettelin H."/>
            <person name="Glass J.I."/>
            <person name="Rusch D."/>
            <person name="Podicherti R."/>
            <person name="Tsui H.-C.T."/>
            <person name="Winkler M.E."/>
        </authorList>
    </citation>
    <scope>NUCLEOTIDE SEQUENCE</scope>
</reference>
<dbReference type="Gene3D" id="3.40.50.12710">
    <property type="match status" value="1"/>
</dbReference>
<dbReference type="GO" id="GO:0035243">
    <property type="term" value="F:protein-arginine omega-N symmetric methyltransferase activity"/>
    <property type="evidence" value="ECO:0007669"/>
    <property type="project" value="TreeGrafter"/>
</dbReference>
<comment type="subcellular location">
    <subcellularLocation>
        <location evidence="1">Mitochondrion</location>
    </subcellularLocation>
</comment>
<evidence type="ECO:0000313" key="5">
    <source>
        <dbReference type="EMBL" id="SVA73376.1"/>
    </source>
</evidence>
<dbReference type="PANTHER" id="PTHR12049:SF7">
    <property type="entry name" value="PROTEIN ARGININE METHYLTRANSFERASE NDUFAF7, MITOCHONDRIAL"/>
    <property type="match status" value="1"/>
</dbReference>
<evidence type="ECO:0000256" key="4">
    <source>
        <dbReference type="ARBA" id="ARBA00023128"/>
    </source>
</evidence>
<keyword evidence="2" id="KW-0489">Methyltransferase</keyword>
<dbReference type="GO" id="GO:0032259">
    <property type="term" value="P:methylation"/>
    <property type="evidence" value="ECO:0007669"/>
    <property type="project" value="UniProtKB-KW"/>
</dbReference>
<dbReference type="AlphaFoldDB" id="A0A381Y8F3"/>
<protein>
    <submittedName>
        <fullName evidence="5">Uncharacterized protein</fullName>
    </submittedName>
</protein>
<evidence type="ECO:0000256" key="2">
    <source>
        <dbReference type="ARBA" id="ARBA00022603"/>
    </source>
</evidence>
<evidence type="ECO:0000256" key="1">
    <source>
        <dbReference type="ARBA" id="ARBA00004173"/>
    </source>
</evidence>
<dbReference type="Pfam" id="PF02636">
    <property type="entry name" value="Methyltransf_28"/>
    <property type="match status" value="1"/>
</dbReference>
<accession>A0A381Y8F3</accession>
<keyword evidence="3" id="KW-0808">Transferase</keyword>
<name>A0A381Y8F3_9ZZZZ</name>
<dbReference type="InterPro" id="IPR038375">
    <property type="entry name" value="NDUFAF7_sf"/>
</dbReference>
<dbReference type="GO" id="GO:0005739">
    <property type="term" value="C:mitochondrion"/>
    <property type="evidence" value="ECO:0007669"/>
    <property type="project" value="UniProtKB-SubCell"/>
</dbReference>
<proteinExistence type="predicted"/>
<dbReference type="InterPro" id="IPR029063">
    <property type="entry name" value="SAM-dependent_MTases_sf"/>
</dbReference>
<dbReference type="PANTHER" id="PTHR12049">
    <property type="entry name" value="PROTEIN ARGININE METHYLTRANSFERASE NDUFAF7, MITOCHONDRIAL"/>
    <property type="match status" value="1"/>
</dbReference>
<organism evidence="5">
    <name type="scientific">marine metagenome</name>
    <dbReference type="NCBI Taxonomy" id="408172"/>
    <lineage>
        <taxon>unclassified sequences</taxon>
        <taxon>metagenomes</taxon>
        <taxon>ecological metagenomes</taxon>
    </lineage>
</organism>
<evidence type="ECO:0000256" key="3">
    <source>
        <dbReference type="ARBA" id="ARBA00022679"/>
    </source>
</evidence>
<dbReference type="InterPro" id="IPR003788">
    <property type="entry name" value="NDUFAF7"/>
</dbReference>